<accession>A0AAN9AFP3</accession>
<reference evidence="2 3" key="1">
    <citation type="submission" date="2023-11" db="EMBL/GenBank/DDBJ databases">
        <title>Halocaridina rubra genome assembly.</title>
        <authorList>
            <person name="Smith C."/>
        </authorList>
    </citation>
    <scope>NUCLEOTIDE SEQUENCE [LARGE SCALE GENOMIC DNA]</scope>
    <source>
        <strain evidence="2">EP-1</strain>
        <tissue evidence="2">Whole</tissue>
    </source>
</reference>
<evidence type="ECO:0000313" key="2">
    <source>
        <dbReference type="EMBL" id="KAK7084262.1"/>
    </source>
</evidence>
<protein>
    <submittedName>
        <fullName evidence="2">Uncharacterized protein</fullName>
    </submittedName>
</protein>
<keyword evidence="3" id="KW-1185">Reference proteome</keyword>
<dbReference type="AlphaFoldDB" id="A0AAN9AFP3"/>
<feature type="compositionally biased region" description="Low complexity" evidence="1">
    <location>
        <begin position="111"/>
        <end position="122"/>
    </location>
</feature>
<sequence length="392" mass="43306">MEITAKIVKSSAKGENATNFGRSLGIARSSVATISKDKGCILKHVKGSAPMISTPLVPSGKVVWSLVQHGNSERNTSITPSLLDPSTSTLIRAATMTDQLPNQSMKKKSTSKLSKAQSLQKLPGDDHTSPIRNAGKEETSKRPLELSKNRSRNQTCISMHTTLQKTDVSKNCYSSRGVNGEPLVKEMDATNSGISLLRKRTEDNYKEAKNLSLNVQVNKIAKQDSKSAKLSLQYASSKRSISQKPLGASAPSPLVIKFYSNLDQHLSIPKVSVNLQSTSQANHVGCTMQETPEKAKHSQEVLSEDQSFKEAGTQTSWPNKGFPSQESYCDTWQSVEKETKELKIKNILLERKLDSIKTTFKNKQQLMKIREFINSKDDISKLQDIITELNDI</sequence>
<gene>
    <name evidence="2" type="ORF">SK128_010991</name>
</gene>
<name>A0AAN9AFP3_HALRR</name>
<organism evidence="2 3">
    <name type="scientific">Halocaridina rubra</name>
    <name type="common">Hawaiian red shrimp</name>
    <dbReference type="NCBI Taxonomy" id="373956"/>
    <lineage>
        <taxon>Eukaryota</taxon>
        <taxon>Metazoa</taxon>
        <taxon>Ecdysozoa</taxon>
        <taxon>Arthropoda</taxon>
        <taxon>Crustacea</taxon>
        <taxon>Multicrustacea</taxon>
        <taxon>Malacostraca</taxon>
        <taxon>Eumalacostraca</taxon>
        <taxon>Eucarida</taxon>
        <taxon>Decapoda</taxon>
        <taxon>Pleocyemata</taxon>
        <taxon>Caridea</taxon>
        <taxon>Atyoidea</taxon>
        <taxon>Atyidae</taxon>
        <taxon>Halocaridina</taxon>
    </lineage>
</organism>
<evidence type="ECO:0000313" key="3">
    <source>
        <dbReference type="Proteomes" id="UP001381693"/>
    </source>
</evidence>
<feature type="compositionally biased region" description="Basic and acidic residues" evidence="1">
    <location>
        <begin position="123"/>
        <end position="148"/>
    </location>
</feature>
<dbReference type="EMBL" id="JAXCGZ010002166">
    <property type="protein sequence ID" value="KAK7084262.1"/>
    <property type="molecule type" value="Genomic_DNA"/>
</dbReference>
<dbReference type="Proteomes" id="UP001381693">
    <property type="component" value="Unassembled WGS sequence"/>
</dbReference>
<proteinExistence type="predicted"/>
<evidence type="ECO:0000256" key="1">
    <source>
        <dbReference type="SAM" id="MobiDB-lite"/>
    </source>
</evidence>
<comment type="caution">
    <text evidence="2">The sequence shown here is derived from an EMBL/GenBank/DDBJ whole genome shotgun (WGS) entry which is preliminary data.</text>
</comment>
<feature type="region of interest" description="Disordered" evidence="1">
    <location>
        <begin position="97"/>
        <end position="151"/>
    </location>
</feature>